<evidence type="ECO:0000313" key="1">
    <source>
        <dbReference type="EMBL" id="KAK3024420.1"/>
    </source>
</evidence>
<keyword evidence="2" id="KW-1185">Reference proteome</keyword>
<gene>
    <name evidence="1" type="ORF">RJ639_043378</name>
</gene>
<name>A0AA89B1V5_9ASTE</name>
<proteinExistence type="predicted"/>
<sequence>MGTDLITTPRRSSYFSVSWCMSPSCVSVSEDYSRIRARGGDSGSRKWRKMLKKLAAESKSIYGSKPMTFHYDAVSYAQNFDEGHHGDEYAHRLQVFRQYRWHVQKQ</sequence>
<dbReference type="AlphaFoldDB" id="A0AA89B1V5"/>
<protein>
    <submittedName>
        <fullName evidence="1">Uncharacterized protein</fullName>
    </submittedName>
</protein>
<dbReference type="EMBL" id="JAVXUP010000604">
    <property type="protein sequence ID" value="KAK3024420.1"/>
    <property type="molecule type" value="Genomic_DNA"/>
</dbReference>
<dbReference type="Proteomes" id="UP001188597">
    <property type="component" value="Unassembled WGS sequence"/>
</dbReference>
<organism evidence="1 2">
    <name type="scientific">Escallonia herrerae</name>
    <dbReference type="NCBI Taxonomy" id="1293975"/>
    <lineage>
        <taxon>Eukaryota</taxon>
        <taxon>Viridiplantae</taxon>
        <taxon>Streptophyta</taxon>
        <taxon>Embryophyta</taxon>
        <taxon>Tracheophyta</taxon>
        <taxon>Spermatophyta</taxon>
        <taxon>Magnoliopsida</taxon>
        <taxon>eudicotyledons</taxon>
        <taxon>Gunneridae</taxon>
        <taxon>Pentapetalae</taxon>
        <taxon>asterids</taxon>
        <taxon>campanulids</taxon>
        <taxon>Escalloniales</taxon>
        <taxon>Escalloniaceae</taxon>
        <taxon>Escallonia</taxon>
    </lineage>
</organism>
<reference evidence="1" key="1">
    <citation type="submission" date="2022-12" db="EMBL/GenBank/DDBJ databases">
        <title>Draft genome assemblies for two species of Escallonia (Escalloniales).</title>
        <authorList>
            <person name="Chanderbali A."/>
            <person name="Dervinis C."/>
            <person name="Anghel I."/>
            <person name="Soltis D."/>
            <person name="Soltis P."/>
            <person name="Zapata F."/>
        </authorList>
    </citation>
    <scope>NUCLEOTIDE SEQUENCE</scope>
    <source>
        <strain evidence="1">UCBG64.0493</strain>
        <tissue evidence="1">Leaf</tissue>
    </source>
</reference>
<comment type="caution">
    <text evidence="1">The sequence shown here is derived from an EMBL/GenBank/DDBJ whole genome shotgun (WGS) entry which is preliminary data.</text>
</comment>
<accession>A0AA89B1V5</accession>
<evidence type="ECO:0000313" key="2">
    <source>
        <dbReference type="Proteomes" id="UP001188597"/>
    </source>
</evidence>